<evidence type="ECO:0000256" key="2">
    <source>
        <dbReference type="ARBA" id="ARBA00022729"/>
    </source>
</evidence>
<accession>A0A944DT04</accession>
<reference evidence="4" key="1">
    <citation type="submission" date="2021-03" db="EMBL/GenBank/DDBJ databases">
        <title>Genomic analysis provides insights into the functional capacity of soil bacteria communities inhabiting an altitudinal gradient in the Atacama Desert.</title>
        <authorList>
            <person name="Gonzalez M."/>
            <person name="Maldonado J."/>
            <person name="Maza F."/>
            <person name="Hodar C."/>
            <person name="Cortes M."/>
            <person name="Palma R."/>
            <person name="Andreani C."/>
            <person name="Gaete A."/>
            <person name="Vasquez-Dean J."/>
            <person name="Acuna V."/>
            <person name="Aguado M."/>
            <person name="Mandakovic D."/>
            <person name="Latorre M."/>
            <person name="Orellana A."/>
            <person name="Gutierrez R."/>
            <person name="Montecino M."/>
            <person name="Allende M."/>
            <person name="Maass A."/>
            <person name="Cambiazo V."/>
        </authorList>
    </citation>
    <scope>NUCLEOTIDE SEQUENCE</scope>
    <source>
        <strain evidence="4">ISL-25</strain>
    </source>
</reference>
<dbReference type="AlphaFoldDB" id="A0A944DT04"/>
<name>A0A944DT04_PSEFL</name>
<evidence type="ECO:0000256" key="1">
    <source>
        <dbReference type="ARBA" id="ARBA00010333"/>
    </source>
</evidence>
<evidence type="ECO:0000259" key="3">
    <source>
        <dbReference type="SMART" id="SM00062"/>
    </source>
</evidence>
<dbReference type="PANTHER" id="PTHR35936:SF6">
    <property type="entry name" value="AMINO ACID ABC TRANSPORTER SUBSTRATE-BINDING PAAT FAMILY PROTEIN"/>
    <property type="match status" value="1"/>
</dbReference>
<comment type="similarity">
    <text evidence="1">Belongs to the bacterial solute-binding protein 3 family.</text>
</comment>
<feature type="domain" description="Solute-binding protein family 3/N-terminal" evidence="3">
    <location>
        <begin position="21"/>
        <end position="245"/>
    </location>
</feature>
<dbReference type="PANTHER" id="PTHR35936">
    <property type="entry name" value="MEMBRANE-BOUND LYTIC MUREIN TRANSGLYCOSYLASE F"/>
    <property type="match status" value="1"/>
</dbReference>
<dbReference type="Gene3D" id="3.40.190.10">
    <property type="entry name" value="Periplasmic binding protein-like II"/>
    <property type="match status" value="2"/>
</dbReference>
<sequence length="259" mass="28683">MRSAMGALLLIGSGCFAGEIPLRFAITDSWAMPMVQTEEGRPIQGIIPDVMARLAAQVGMPAQFHVLARARLDNAMKHGEVDVRCYVTPEWVKDTGGNYLWSVPLFFQRDVLVGTASAPKVVTPATLPHQPVGTVLSYTYPTLQPLFDGGHLQRDDARSQEQVLAKLLAGRYRYAVSNQWALDWFNQQHPPDRQLRAVAVLQERVLGCYVRDDPNIPAQRILRTLLKMKTSGEIDAIIQLYTGHKESSGAGSDSPWTSD</sequence>
<keyword evidence="2" id="KW-0732">Signal</keyword>
<evidence type="ECO:0000313" key="5">
    <source>
        <dbReference type="Proteomes" id="UP000692896"/>
    </source>
</evidence>
<gene>
    <name evidence="4" type="ORF">J7E47_23500</name>
</gene>
<proteinExistence type="inferred from homology"/>
<dbReference type="RefSeq" id="WP_214912947.1">
    <property type="nucleotide sequence ID" value="NZ_JAGGNX010000004.1"/>
</dbReference>
<organism evidence="4 5">
    <name type="scientific">Pseudomonas fluorescens</name>
    <dbReference type="NCBI Taxonomy" id="294"/>
    <lineage>
        <taxon>Bacteria</taxon>
        <taxon>Pseudomonadati</taxon>
        <taxon>Pseudomonadota</taxon>
        <taxon>Gammaproteobacteria</taxon>
        <taxon>Pseudomonadales</taxon>
        <taxon>Pseudomonadaceae</taxon>
        <taxon>Pseudomonas</taxon>
    </lineage>
</organism>
<dbReference type="EMBL" id="JAGGOB010000058">
    <property type="protein sequence ID" value="MBT2331685.1"/>
    <property type="molecule type" value="Genomic_DNA"/>
</dbReference>
<dbReference type="PROSITE" id="PS51257">
    <property type="entry name" value="PROKAR_LIPOPROTEIN"/>
    <property type="match status" value="1"/>
</dbReference>
<evidence type="ECO:0000313" key="4">
    <source>
        <dbReference type="EMBL" id="MBT2331685.1"/>
    </source>
</evidence>
<dbReference type="InterPro" id="IPR001638">
    <property type="entry name" value="Solute-binding_3/MltF_N"/>
</dbReference>
<comment type="caution">
    <text evidence="4">The sequence shown here is derived from an EMBL/GenBank/DDBJ whole genome shotgun (WGS) entry which is preliminary data.</text>
</comment>
<dbReference type="SMART" id="SM00062">
    <property type="entry name" value="PBPb"/>
    <property type="match status" value="1"/>
</dbReference>
<dbReference type="SUPFAM" id="SSF53850">
    <property type="entry name" value="Periplasmic binding protein-like II"/>
    <property type="match status" value="1"/>
</dbReference>
<dbReference type="Proteomes" id="UP000692896">
    <property type="component" value="Unassembled WGS sequence"/>
</dbReference>
<protein>
    <submittedName>
        <fullName evidence="4">Transporter substrate-binding domain-containing protein</fullName>
    </submittedName>
</protein>